<dbReference type="OrthoDB" id="5459053at2"/>
<feature type="transmembrane region" description="Helical" evidence="1">
    <location>
        <begin position="142"/>
        <end position="162"/>
    </location>
</feature>
<evidence type="ECO:0000256" key="1">
    <source>
        <dbReference type="SAM" id="Phobius"/>
    </source>
</evidence>
<name>A0A1M4XZ62_9FIRM</name>
<dbReference type="RefSeq" id="WP_073164170.1">
    <property type="nucleotide sequence ID" value="NZ_FQUW01000012.1"/>
</dbReference>
<feature type="transmembrane region" description="Helical" evidence="1">
    <location>
        <begin position="97"/>
        <end position="114"/>
    </location>
</feature>
<evidence type="ECO:0000313" key="2">
    <source>
        <dbReference type="EMBL" id="SHE98857.1"/>
    </source>
</evidence>
<protein>
    <submittedName>
        <fullName evidence="2">Inner membrane protein</fullName>
    </submittedName>
</protein>
<dbReference type="Proteomes" id="UP000184196">
    <property type="component" value="Unassembled WGS sequence"/>
</dbReference>
<dbReference type="PANTHER" id="PTHR35531">
    <property type="entry name" value="INNER MEMBRANE PROTEIN YBCI-RELATED"/>
    <property type="match status" value="1"/>
</dbReference>
<dbReference type="AlphaFoldDB" id="A0A1M4XZ62"/>
<accession>A0A1M4XZ62</accession>
<reference evidence="3" key="1">
    <citation type="submission" date="2016-11" db="EMBL/GenBank/DDBJ databases">
        <authorList>
            <person name="Varghese N."/>
            <person name="Submissions S."/>
        </authorList>
    </citation>
    <scope>NUCLEOTIDE SEQUENCE [LARGE SCALE GENOMIC DNA]</scope>
    <source>
        <strain evidence="3">DSM 11792</strain>
    </source>
</reference>
<dbReference type="InterPro" id="IPR007404">
    <property type="entry name" value="YdjM-like"/>
</dbReference>
<keyword evidence="3" id="KW-1185">Reference proteome</keyword>
<feature type="transmembrane region" description="Helical" evidence="1">
    <location>
        <begin position="70"/>
        <end position="90"/>
    </location>
</feature>
<proteinExistence type="predicted"/>
<dbReference type="Pfam" id="PF04307">
    <property type="entry name" value="YdjM"/>
    <property type="match status" value="1"/>
</dbReference>
<keyword evidence="1" id="KW-0472">Membrane</keyword>
<sequence length="164" mass="17816">MLWRTHFLAGAAVGLLLNSHADPKTAAMSAGIAGVAALLPDLDDPRSKLGRLVAPASWAVKMTVGHRGPMHSLLGAGVMTLLAVFVLRFWYSQAYAYGYLVPLVLAGYLSHLVMDSFNPQGVPWLWPVKKHFGLPLVKTGSFLERIAVAPAMLILCGWLALWQR</sequence>
<evidence type="ECO:0000313" key="3">
    <source>
        <dbReference type="Proteomes" id="UP000184196"/>
    </source>
</evidence>
<keyword evidence="1" id="KW-0812">Transmembrane</keyword>
<dbReference type="EMBL" id="FQUW01000012">
    <property type="protein sequence ID" value="SHE98857.1"/>
    <property type="molecule type" value="Genomic_DNA"/>
</dbReference>
<keyword evidence="1" id="KW-1133">Transmembrane helix</keyword>
<gene>
    <name evidence="2" type="ORF">SAMN02745218_01225</name>
</gene>
<organism evidence="2 3">
    <name type="scientific">Desulfofundulus australicus DSM 11792</name>
    <dbReference type="NCBI Taxonomy" id="1121425"/>
    <lineage>
        <taxon>Bacteria</taxon>
        <taxon>Bacillati</taxon>
        <taxon>Bacillota</taxon>
        <taxon>Clostridia</taxon>
        <taxon>Eubacteriales</taxon>
        <taxon>Peptococcaceae</taxon>
        <taxon>Desulfofundulus</taxon>
    </lineage>
</organism>
<dbReference type="PANTHER" id="PTHR35531:SF1">
    <property type="entry name" value="INNER MEMBRANE PROTEIN YBCI-RELATED"/>
    <property type="match status" value="1"/>
</dbReference>